<keyword evidence="1" id="KW-0732">Signal</keyword>
<evidence type="ECO:0000256" key="1">
    <source>
        <dbReference type="SAM" id="SignalP"/>
    </source>
</evidence>
<feature type="chain" id="PRO_5002441308" description="Secreted protein" evidence="1">
    <location>
        <begin position="29"/>
        <end position="131"/>
    </location>
</feature>
<reference evidence="2 3" key="1">
    <citation type="submission" date="2015-02" db="EMBL/GenBank/DDBJ databases">
        <authorList>
            <person name="Ju K.-S."/>
            <person name="Doroghazi J.R."/>
            <person name="Metcalf W."/>
        </authorList>
    </citation>
    <scope>NUCLEOTIDE SEQUENCE [LARGE SCALE GENOMIC DNA]</scope>
    <source>
        <strain evidence="2 3">NRRL B-16140</strain>
    </source>
</reference>
<name>A0A0F0GV07_LENAE</name>
<dbReference type="Proteomes" id="UP000033393">
    <property type="component" value="Unassembled WGS sequence"/>
</dbReference>
<proteinExistence type="predicted"/>
<gene>
    <name evidence="2" type="ORF">UK23_21285</name>
</gene>
<protein>
    <recommendedName>
        <fullName evidence="4">Secreted protein</fullName>
    </recommendedName>
</protein>
<dbReference type="AlphaFoldDB" id="A0A0F0GV07"/>
<sequence>MNTLIKRATAIAMATAAAIAMAAGTSHAASRAIDIYIHNYGAYHATAKVWQGQYPNGGAPETRYINSRGAYSGQSAYFRVYLDDWDGWTIRGAADAGKSTYFTFGQGSASTVCFRFDGTTIAGFGFNITSC</sequence>
<organism evidence="2 3">
    <name type="scientific">Lentzea aerocolonigenes</name>
    <name type="common">Lechevalieria aerocolonigenes</name>
    <name type="synonym">Saccharothrix aerocolonigenes</name>
    <dbReference type="NCBI Taxonomy" id="68170"/>
    <lineage>
        <taxon>Bacteria</taxon>
        <taxon>Bacillati</taxon>
        <taxon>Actinomycetota</taxon>
        <taxon>Actinomycetes</taxon>
        <taxon>Pseudonocardiales</taxon>
        <taxon>Pseudonocardiaceae</taxon>
        <taxon>Lentzea</taxon>
    </lineage>
</organism>
<accession>A0A0F0GV07</accession>
<evidence type="ECO:0000313" key="3">
    <source>
        <dbReference type="Proteomes" id="UP000033393"/>
    </source>
</evidence>
<dbReference type="OrthoDB" id="9944410at2"/>
<comment type="caution">
    <text evidence="2">The sequence shown here is derived from an EMBL/GenBank/DDBJ whole genome shotgun (WGS) entry which is preliminary data.</text>
</comment>
<keyword evidence="3" id="KW-1185">Reference proteome</keyword>
<dbReference type="EMBL" id="JYJG01000144">
    <property type="protein sequence ID" value="KJK47120.1"/>
    <property type="molecule type" value="Genomic_DNA"/>
</dbReference>
<dbReference type="PATRIC" id="fig|68170.10.peg.5311"/>
<evidence type="ECO:0000313" key="2">
    <source>
        <dbReference type="EMBL" id="KJK47120.1"/>
    </source>
</evidence>
<feature type="signal peptide" evidence="1">
    <location>
        <begin position="1"/>
        <end position="28"/>
    </location>
</feature>
<dbReference type="RefSeq" id="WP_045313338.1">
    <property type="nucleotide sequence ID" value="NZ_JYJG01000144.1"/>
</dbReference>
<evidence type="ECO:0008006" key="4">
    <source>
        <dbReference type="Google" id="ProtNLM"/>
    </source>
</evidence>